<reference evidence="6 7" key="1">
    <citation type="journal article" date="2021" name="Sci. Rep.">
        <title>The distribution of antibiotic resistance genes in chicken gut microbiota commensals.</title>
        <authorList>
            <person name="Juricova H."/>
            <person name="Matiasovicova J."/>
            <person name="Kubasova T."/>
            <person name="Cejkova D."/>
            <person name="Rychlik I."/>
        </authorList>
    </citation>
    <scope>NUCLEOTIDE SEQUENCE [LARGE SCALE GENOMIC DNA]</scope>
    <source>
        <strain evidence="6 7">An435</strain>
    </source>
</reference>
<proteinExistence type="inferred from homology"/>
<evidence type="ECO:0000256" key="3">
    <source>
        <dbReference type="ARBA" id="ARBA00023125"/>
    </source>
</evidence>
<evidence type="ECO:0000256" key="2">
    <source>
        <dbReference type="ARBA" id="ARBA00023015"/>
    </source>
</evidence>
<evidence type="ECO:0000259" key="5">
    <source>
        <dbReference type="PROSITE" id="PS50931"/>
    </source>
</evidence>
<keyword evidence="2" id="KW-0805">Transcription regulation</keyword>
<gene>
    <name evidence="6" type="ORF">H6A19_06410</name>
</gene>
<comment type="caution">
    <text evidence="6">The sequence shown here is derived from an EMBL/GenBank/DDBJ whole genome shotgun (WGS) entry which is preliminary data.</text>
</comment>
<dbReference type="PROSITE" id="PS50931">
    <property type="entry name" value="HTH_LYSR"/>
    <property type="match status" value="1"/>
</dbReference>
<dbReference type="InterPro" id="IPR036388">
    <property type="entry name" value="WH-like_DNA-bd_sf"/>
</dbReference>
<evidence type="ECO:0000256" key="4">
    <source>
        <dbReference type="ARBA" id="ARBA00023163"/>
    </source>
</evidence>
<dbReference type="InterPro" id="IPR005119">
    <property type="entry name" value="LysR_subst-bd"/>
</dbReference>
<keyword evidence="7" id="KW-1185">Reference proteome</keyword>
<name>A0ABS2FGB2_9CLOT</name>
<evidence type="ECO:0000313" key="6">
    <source>
        <dbReference type="EMBL" id="MBM6818973.1"/>
    </source>
</evidence>
<dbReference type="Gene3D" id="1.10.10.10">
    <property type="entry name" value="Winged helix-like DNA-binding domain superfamily/Winged helix DNA-binding domain"/>
    <property type="match status" value="1"/>
</dbReference>
<dbReference type="InterPro" id="IPR036390">
    <property type="entry name" value="WH_DNA-bd_sf"/>
</dbReference>
<dbReference type="RefSeq" id="WP_195516174.1">
    <property type="nucleotide sequence ID" value="NZ_JACJLL010000029.1"/>
</dbReference>
<dbReference type="EMBL" id="JACJLL010000029">
    <property type="protein sequence ID" value="MBM6818973.1"/>
    <property type="molecule type" value="Genomic_DNA"/>
</dbReference>
<dbReference type="Pfam" id="PF00126">
    <property type="entry name" value="HTH_1"/>
    <property type="match status" value="1"/>
</dbReference>
<comment type="similarity">
    <text evidence="1">Belongs to the LysR transcriptional regulatory family.</text>
</comment>
<dbReference type="Gene3D" id="3.40.190.290">
    <property type="match status" value="1"/>
</dbReference>
<evidence type="ECO:0000256" key="1">
    <source>
        <dbReference type="ARBA" id="ARBA00009437"/>
    </source>
</evidence>
<dbReference type="SUPFAM" id="SSF53850">
    <property type="entry name" value="Periplasmic binding protein-like II"/>
    <property type="match status" value="1"/>
</dbReference>
<protein>
    <submittedName>
        <fullName evidence="6">LysR family transcriptional regulator</fullName>
    </submittedName>
</protein>
<sequence>MNIESLKYFLAVEKYNSFSLAAEELCISQSSLSKHIKKLETELNCVLFERCTRHVNLTDAGISLKKYALNIVANYNELLIDINKFTSSCPKLSIGYIPVINQYNIANLIGDFKTKITDLQLTFHEGEHAEILNLLLSQKIDFAFLRSDVLDYSNLDITPLTEDELVLIVPKSHPLSKRKYVSISELSNESFISLGKKSGVYDFFVSECSKASFEPNVICFNSRIENIIGLVSAGMGISPLMRKAVECFDKKNISIVLLKEKIYSTLCLVHLKDKNFSKVEKDFKNFLINNI</sequence>
<organism evidence="6 7">
    <name type="scientific">Clostridium saudiense</name>
    <dbReference type="NCBI Taxonomy" id="1414720"/>
    <lineage>
        <taxon>Bacteria</taxon>
        <taxon>Bacillati</taxon>
        <taxon>Bacillota</taxon>
        <taxon>Clostridia</taxon>
        <taxon>Eubacteriales</taxon>
        <taxon>Clostridiaceae</taxon>
        <taxon>Clostridium</taxon>
    </lineage>
</organism>
<dbReference type="PANTHER" id="PTHR30419">
    <property type="entry name" value="HTH-TYPE TRANSCRIPTIONAL REGULATOR YBHD"/>
    <property type="match status" value="1"/>
</dbReference>
<accession>A0ABS2FGB2</accession>
<keyword evidence="3" id="KW-0238">DNA-binding</keyword>
<dbReference type="InterPro" id="IPR000847">
    <property type="entry name" value="LysR_HTH_N"/>
</dbReference>
<keyword evidence="4" id="KW-0804">Transcription</keyword>
<dbReference type="InterPro" id="IPR050950">
    <property type="entry name" value="HTH-type_LysR_regulators"/>
</dbReference>
<dbReference type="Proteomes" id="UP000767334">
    <property type="component" value="Unassembled WGS sequence"/>
</dbReference>
<evidence type="ECO:0000313" key="7">
    <source>
        <dbReference type="Proteomes" id="UP000767334"/>
    </source>
</evidence>
<feature type="domain" description="HTH lysR-type" evidence="5">
    <location>
        <begin position="1"/>
        <end position="58"/>
    </location>
</feature>
<dbReference type="PRINTS" id="PR00039">
    <property type="entry name" value="HTHLYSR"/>
</dbReference>
<dbReference type="CDD" id="cd05466">
    <property type="entry name" value="PBP2_LTTR_substrate"/>
    <property type="match status" value="1"/>
</dbReference>
<dbReference type="PANTHER" id="PTHR30419:SF8">
    <property type="entry name" value="NITROGEN ASSIMILATION TRANSCRIPTIONAL ACTIVATOR-RELATED"/>
    <property type="match status" value="1"/>
</dbReference>
<dbReference type="Pfam" id="PF03466">
    <property type="entry name" value="LysR_substrate"/>
    <property type="match status" value="1"/>
</dbReference>
<dbReference type="SUPFAM" id="SSF46785">
    <property type="entry name" value="Winged helix' DNA-binding domain"/>
    <property type="match status" value="1"/>
</dbReference>